<dbReference type="AlphaFoldDB" id="A0A1H6DXC2"/>
<accession>A0A1H6DXC2</accession>
<proteinExistence type="predicted"/>
<dbReference type="Proteomes" id="UP000236723">
    <property type="component" value="Unassembled WGS sequence"/>
</dbReference>
<gene>
    <name evidence="1" type="ORF">SAMN04489712_12489</name>
</gene>
<organism evidence="1 2">
    <name type="scientific">Thermomonospora echinospora</name>
    <dbReference type="NCBI Taxonomy" id="1992"/>
    <lineage>
        <taxon>Bacteria</taxon>
        <taxon>Bacillati</taxon>
        <taxon>Actinomycetota</taxon>
        <taxon>Actinomycetes</taxon>
        <taxon>Streptosporangiales</taxon>
        <taxon>Thermomonosporaceae</taxon>
        <taxon>Thermomonospora</taxon>
    </lineage>
</organism>
<reference evidence="2" key="1">
    <citation type="submission" date="2016-10" db="EMBL/GenBank/DDBJ databases">
        <authorList>
            <person name="Varghese N."/>
            <person name="Submissions S."/>
        </authorList>
    </citation>
    <scope>NUCLEOTIDE SEQUENCE [LARGE SCALE GENOMIC DNA]</scope>
    <source>
        <strain evidence="2">DSM 43163</strain>
    </source>
</reference>
<protein>
    <submittedName>
        <fullName evidence="1">Uncharacterized protein</fullName>
    </submittedName>
</protein>
<keyword evidence="2" id="KW-1185">Reference proteome</keyword>
<dbReference type="EMBL" id="FNVO01000024">
    <property type="protein sequence ID" value="SEG89849.1"/>
    <property type="molecule type" value="Genomic_DNA"/>
</dbReference>
<evidence type="ECO:0000313" key="1">
    <source>
        <dbReference type="EMBL" id="SEG89849.1"/>
    </source>
</evidence>
<name>A0A1H6DXC2_9ACTN</name>
<evidence type="ECO:0000313" key="2">
    <source>
        <dbReference type="Proteomes" id="UP000236723"/>
    </source>
</evidence>
<sequence length="87" mass="10098">MRWPRSSRCGTRDGYIAHLRKGERPCDDCRRAYWRNGQGPDWAVLAKAYERALVRLSWRHREEFKALYADEVADAITAGESERRGGS</sequence>